<dbReference type="EMBL" id="JABAIL010000031">
    <property type="protein sequence ID" value="NLR95067.1"/>
    <property type="molecule type" value="Genomic_DNA"/>
</dbReference>
<keyword evidence="3" id="KW-0472">Membrane</keyword>
<evidence type="ECO:0000313" key="4">
    <source>
        <dbReference type="EMBL" id="NLR95067.1"/>
    </source>
</evidence>
<dbReference type="Gene3D" id="3.80.10.10">
    <property type="entry name" value="Ribonuclease Inhibitor"/>
    <property type="match status" value="1"/>
</dbReference>
<dbReference type="AlphaFoldDB" id="A0A7X8SRH0"/>
<keyword evidence="3" id="KW-1133">Transmembrane helix</keyword>
<proteinExistence type="predicted"/>
<dbReference type="GO" id="GO:0005615">
    <property type="term" value="C:extracellular space"/>
    <property type="evidence" value="ECO:0007669"/>
    <property type="project" value="TreeGrafter"/>
</dbReference>
<name>A0A7X8SRH0_9BACT</name>
<keyword evidence="2" id="KW-0677">Repeat</keyword>
<accession>A0A7X8SRH0</accession>
<protein>
    <submittedName>
        <fullName evidence="4">Uncharacterized protein</fullName>
    </submittedName>
</protein>
<reference evidence="4 5" key="1">
    <citation type="submission" date="2020-04" db="EMBL/GenBank/DDBJ databases">
        <title>Flammeovirga sp. SR4, a novel species isolated from seawater.</title>
        <authorList>
            <person name="Wang X."/>
        </authorList>
    </citation>
    <scope>NUCLEOTIDE SEQUENCE [LARGE SCALE GENOMIC DNA]</scope>
    <source>
        <strain evidence="4 5">SR4</strain>
    </source>
</reference>
<organism evidence="4 5">
    <name type="scientific">Flammeovirga agarivorans</name>
    <dbReference type="NCBI Taxonomy" id="2726742"/>
    <lineage>
        <taxon>Bacteria</taxon>
        <taxon>Pseudomonadati</taxon>
        <taxon>Bacteroidota</taxon>
        <taxon>Cytophagia</taxon>
        <taxon>Cytophagales</taxon>
        <taxon>Flammeovirgaceae</taxon>
        <taxon>Flammeovirga</taxon>
    </lineage>
</organism>
<gene>
    <name evidence="4" type="ORF">HGP29_27960</name>
</gene>
<evidence type="ECO:0000256" key="1">
    <source>
        <dbReference type="ARBA" id="ARBA00022614"/>
    </source>
</evidence>
<dbReference type="PANTHER" id="PTHR45712">
    <property type="entry name" value="AGAP008170-PA"/>
    <property type="match status" value="1"/>
</dbReference>
<dbReference type="InterPro" id="IPR032675">
    <property type="entry name" value="LRR_dom_sf"/>
</dbReference>
<sequence length="323" mass="37924">MEKTQCKNIYSMIEKFLKINCIILILFFLLQISDFNITKNINWFILDEKEKSDVSYFYLDKEDTPVFLTKNDIDIINKITEYKCYNCIDISQYLLNLLPNIKVLNLSKNNIMTFNIENFISVENLDISENNIKKINVYNKNIRNLNLSSNEIDDILIDDNTNLCSLDISINRLENIFFVPKSIKYIDISNNKISKLIIEKSFIIEELYATNNQISTINLESNDEIEILWLDYNIINKFELTKIVKMNTLVLSNNKLSYIDLGPLQGIDYLFLNKNNLKGSLFLNKIIDNKIIDIRFNNIDTLFLNHQFKGQVLRDSLTKIVFL</sequence>
<dbReference type="InterPro" id="IPR050333">
    <property type="entry name" value="SLRP"/>
</dbReference>
<evidence type="ECO:0000313" key="5">
    <source>
        <dbReference type="Proteomes" id="UP000585050"/>
    </source>
</evidence>
<dbReference type="RefSeq" id="WP_168885772.1">
    <property type="nucleotide sequence ID" value="NZ_JABAIL010000031.1"/>
</dbReference>
<comment type="caution">
    <text evidence="4">The sequence shown here is derived from an EMBL/GenBank/DDBJ whole genome shotgun (WGS) entry which is preliminary data.</text>
</comment>
<evidence type="ECO:0000256" key="2">
    <source>
        <dbReference type="ARBA" id="ARBA00022737"/>
    </source>
</evidence>
<keyword evidence="1" id="KW-0433">Leucine-rich repeat</keyword>
<dbReference type="PANTHER" id="PTHR45712:SF22">
    <property type="entry name" value="INSULIN-LIKE GROWTH FACTOR-BINDING PROTEIN COMPLEX ACID LABILE SUBUNIT"/>
    <property type="match status" value="1"/>
</dbReference>
<dbReference type="Proteomes" id="UP000585050">
    <property type="component" value="Unassembled WGS sequence"/>
</dbReference>
<feature type="transmembrane region" description="Helical" evidence="3">
    <location>
        <begin position="12"/>
        <end position="32"/>
    </location>
</feature>
<evidence type="ECO:0000256" key="3">
    <source>
        <dbReference type="SAM" id="Phobius"/>
    </source>
</evidence>
<keyword evidence="3" id="KW-0812">Transmembrane</keyword>
<dbReference type="SUPFAM" id="SSF52058">
    <property type="entry name" value="L domain-like"/>
    <property type="match status" value="1"/>
</dbReference>
<keyword evidence="5" id="KW-1185">Reference proteome</keyword>